<evidence type="ECO:0000256" key="1">
    <source>
        <dbReference type="SAM" id="MobiDB-lite"/>
    </source>
</evidence>
<comment type="caution">
    <text evidence="2">The sequence shown here is derived from an EMBL/GenBank/DDBJ whole genome shotgun (WGS) entry which is preliminary data.</text>
</comment>
<feature type="compositionally biased region" description="Basic and acidic residues" evidence="1">
    <location>
        <begin position="1"/>
        <end position="12"/>
    </location>
</feature>
<organism evidence="2 3">
    <name type="scientific">Eumeta variegata</name>
    <name type="common">Bagworm moth</name>
    <name type="synonym">Eumeta japonica</name>
    <dbReference type="NCBI Taxonomy" id="151549"/>
    <lineage>
        <taxon>Eukaryota</taxon>
        <taxon>Metazoa</taxon>
        <taxon>Ecdysozoa</taxon>
        <taxon>Arthropoda</taxon>
        <taxon>Hexapoda</taxon>
        <taxon>Insecta</taxon>
        <taxon>Pterygota</taxon>
        <taxon>Neoptera</taxon>
        <taxon>Endopterygota</taxon>
        <taxon>Lepidoptera</taxon>
        <taxon>Glossata</taxon>
        <taxon>Ditrysia</taxon>
        <taxon>Tineoidea</taxon>
        <taxon>Psychidae</taxon>
        <taxon>Oiketicinae</taxon>
        <taxon>Eumeta</taxon>
    </lineage>
</organism>
<evidence type="ECO:0000313" key="2">
    <source>
        <dbReference type="EMBL" id="GBP34340.1"/>
    </source>
</evidence>
<reference evidence="2 3" key="1">
    <citation type="journal article" date="2019" name="Commun. Biol.">
        <title>The bagworm genome reveals a unique fibroin gene that provides high tensile strength.</title>
        <authorList>
            <person name="Kono N."/>
            <person name="Nakamura H."/>
            <person name="Ohtoshi R."/>
            <person name="Tomita M."/>
            <person name="Numata K."/>
            <person name="Arakawa K."/>
        </authorList>
    </citation>
    <scope>NUCLEOTIDE SEQUENCE [LARGE SCALE GENOMIC DNA]</scope>
</reference>
<dbReference type="EMBL" id="BGZK01000287">
    <property type="protein sequence ID" value="GBP34340.1"/>
    <property type="molecule type" value="Genomic_DNA"/>
</dbReference>
<gene>
    <name evidence="2" type="ORF">EVAR_7391_1</name>
</gene>
<dbReference type="AlphaFoldDB" id="A0A4C1V730"/>
<dbReference type="Proteomes" id="UP000299102">
    <property type="component" value="Unassembled WGS sequence"/>
</dbReference>
<evidence type="ECO:0000313" key="3">
    <source>
        <dbReference type="Proteomes" id="UP000299102"/>
    </source>
</evidence>
<sequence>MVREREEKDQHQDGQLNQNERRPQAVSARPTPGLAARSADLKREGVHSTRRGRRHFKIANKPLRLLRLTRSA</sequence>
<accession>A0A4C1V730</accession>
<keyword evidence="3" id="KW-1185">Reference proteome</keyword>
<protein>
    <submittedName>
        <fullName evidence="2">Uncharacterized protein</fullName>
    </submittedName>
</protein>
<feature type="region of interest" description="Disordered" evidence="1">
    <location>
        <begin position="1"/>
        <end position="58"/>
    </location>
</feature>
<proteinExistence type="predicted"/>
<feature type="compositionally biased region" description="Basic residues" evidence="1">
    <location>
        <begin position="48"/>
        <end position="58"/>
    </location>
</feature>
<name>A0A4C1V730_EUMVA</name>